<dbReference type="OrthoDB" id="9811070at2"/>
<dbReference type="Gene3D" id="1.10.287.110">
    <property type="entry name" value="DnaJ domain"/>
    <property type="match status" value="1"/>
</dbReference>
<proteinExistence type="predicted"/>
<dbReference type="AlphaFoldDB" id="A0A547PBR1"/>
<dbReference type="RefSeq" id="WP_142787739.1">
    <property type="nucleotide sequence ID" value="NZ_VHJK01000001.1"/>
</dbReference>
<dbReference type="CDD" id="cd06257">
    <property type="entry name" value="DnaJ"/>
    <property type="match status" value="1"/>
</dbReference>
<dbReference type="Proteomes" id="UP000316343">
    <property type="component" value="Unassembled WGS sequence"/>
</dbReference>
<protein>
    <submittedName>
        <fullName evidence="2">J domain-containing protein</fullName>
    </submittedName>
</protein>
<comment type="caution">
    <text evidence="2">The sequence shown here is derived from an EMBL/GenBank/DDBJ whole genome shotgun (WGS) entry which is preliminary data.</text>
</comment>
<dbReference type="PROSITE" id="PS50076">
    <property type="entry name" value="DNAJ_2"/>
    <property type="match status" value="1"/>
</dbReference>
<organism evidence="2 3">
    <name type="scientific">Erythrobacter insulae</name>
    <dbReference type="NCBI Taxonomy" id="2584124"/>
    <lineage>
        <taxon>Bacteria</taxon>
        <taxon>Pseudomonadati</taxon>
        <taxon>Pseudomonadota</taxon>
        <taxon>Alphaproteobacteria</taxon>
        <taxon>Sphingomonadales</taxon>
        <taxon>Erythrobacteraceae</taxon>
        <taxon>Erythrobacter/Porphyrobacter group</taxon>
        <taxon>Erythrobacter</taxon>
    </lineage>
</organism>
<evidence type="ECO:0000259" key="1">
    <source>
        <dbReference type="PROSITE" id="PS50076"/>
    </source>
</evidence>
<dbReference type="InterPro" id="IPR001623">
    <property type="entry name" value="DnaJ_domain"/>
</dbReference>
<evidence type="ECO:0000313" key="2">
    <source>
        <dbReference type="EMBL" id="TRD11474.1"/>
    </source>
</evidence>
<dbReference type="InterPro" id="IPR036869">
    <property type="entry name" value="J_dom_sf"/>
</dbReference>
<keyword evidence="3" id="KW-1185">Reference proteome</keyword>
<reference evidence="2 3" key="1">
    <citation type="submission" date="2019-06" db="EMBL/GenBank/DDBJ databases">
        <title>Erythrobacter insulae sp. nov., isolated from a tidal flat.</title>
        <authorList>
            <person name="Yoon J.-H."/>
        </authorList>
    </citation>
    <scope>NUCLEOTIDE SEQUENCE [LARGE SCALE GENOMIC DNA]</scope>
    <source>
        <strain evidence="2 3">JBTF-M21</strain>
    </source>
</reference>
<dbReference type="EMBL" id="VHJK01000001">
    <property type="protein sequence ID" value="TRD11474.1"/>
    <property type="molecule type" value="Genomic_DNA"/>
</dbReference>
<sequence>MLRIVIILAIICILFRWAFGKWPWQGLRLGQGLGQGGKATRGQAAVQARKLLGVEHGAGRDEILAAHKRLIAMVHPDKGGSNAAVHEANDARDLLLSELPDRRTDIDHDE</sequence>
<accession>A0A547PBR1</accession>
<dbReference type="SMART" id="SM00271">
    <property type="entry name" value="DnaJ"/>
    <property type="match status" value="1"/>
</dbReference>
<feature type="domain" description="J" evidence="1">
    <location>
        <begin position="47"/>
        <end position="110"/>
    </location>
</feature>
<gene>
    <name evidence="2" type="ORF">FGU71_06120</name>
</gene>
<evidence type="ECO:0000313" key="3">
    <source>
        <dbReference type="Proteomes" id="UP000316343"/>
    </source>
</evidence>
<name>A0A547PBR1_9SPHN</name>
<dbReference type="SUPFAM" id="SSF46565">
    <property type="entry name" value="Chaperone J-domain"/>
    <property type="match status" value="1"/>
</dbReference>